<organism evidence="1">
    <name type="scientific">Proboscia inermis</name>
    <dbReference type="NCBI Taxonomy" id="420281"/>
    <lineage>
        <taxon>Eukaryota</taxon>
        <taxon>Sar</taxon>
        <taxon>Stramenopiles</taxon>
        <taxon>Ochrophyta</taxon>
        <taxon>Bacillariophyta</taxon>
        <taxon>Coscinodiscophyceae</taxon>
        <taxon>Rhizosoleniophycidae</taxon>
        <taxon>Rhizosoleniales</taxon>
        <taxon>Rhizosoleniaceae</taxon>
        <taxon>Proboscia</taxon>
    </lineage>
</organism>
<sequence length="108" mass="12283">MLEAQVKRSKDILDKMEQHVESHILQNILSTIFKVDKKNDGILDHDDISALLVNISMLHGVEVNEDLFRKKIRKSDRSINAVLEIVKNLLGEDDPAGERIFVFSSSNI</sequence>
<gene>
    <name evidence="1" type="ORF">PINE0816_LOCUS1891</name>
</gene>
<dbReference type="EMBL" id="HBEL01003990">
    <property type="protein sequence ID" value="CAD8405776.1"/>
    <property type="molecule type" value="Transcribed_RNA"/>
</dbReference>
<proteinExistence type="predicted"/>
<name>A0A7S0BWV6_9STRA</name>
<protein>
    <submittedName>
        <fullName evidence="1">Uncharacterized protein</fullName>
    </submittedName>
</protein>
<accession>A0A7S0BWV6</accession>
<dbReference type="AlphaFoldDB" id="A0A7S0BWV6"/>
<evidence type="ECO:0000313" key="1">
    <source>
        <dbReference type="EMBL" id="CAD8405776.1"/>
    </source>
</evidence>
<reference evidence="1" key="1">
    <citation type="submission" date="2021-01" db="EMBL/GenBank/DDBJ databases">
        <authorList>
            <person name="Corre E."/>
            <person name="Pelletier E."/>
            <person name="Niang G."/>
            <person name="Scheremetjew M."/>
            <person name="Finn R."/>
            <person name="Kale V."/>
            <person name="Holt S."/>
            <person name="Cochrane G."/>
            <person name="Meng A."/>
            <person name="Brown T."/>
            <person name="Cohen L."/>
        </authorList>
    </citation>
    <scope>NUCLEOTIDE SEQUENCE</scope>
    <source>
        <strain evidence="1">CCAP1064/1</strain>
    </source>
</reference>